<comment type="caution">
    <text evidence="1">The sequence shown here is derived from an EMBL/GenBank/DDBJ whole genome shotgun (WGS) entry which is preliminary data.</text>
</comment>
<dbReference type="AlphaFoldDB" id="A0A8H9GSV7"/>
<dbReference type="EMBL" id="BMQG01000011">
    <property type="protein sequence ID" value="GGM51801.1"/>
    <property type="molecule type" value="Genomic_DNA"/>
</dbReference>
<gene>
    <name evidence="1" type="ORF">GCM10008956_29830</name>
</gene>
<accession>A0A8H9GSV7</accession>
<organism evidence="1 2">
    <name type="scientific">Deinococcus arenae</name>
    <dbReference type="NCBI Taxonomy" id="1452751"/>
    <lineage>
        <taxon>Bacteria</taxon>
        <taxon>Thermotogati</taxon>
        <taxon>Deinococcota</taxon>
        <taxon>Deinococci</taxon>
        <taxon>Deinococcales</taxon>
        <taxon>Deinococcaceae</taxon>
        <taxon>Deinococcus</taxon>
    </lineage>
</organism>
<dbReference type="RefSeq" id="WP_189062565.1">
    <property type="nucleotide sequence ID" value="NZ_BMQG01000011.1"/>
</dbReference>
<evidence type="ECO:0000313" key="1">
    <source>
        <dbReference type="EMBL" id="GGM51801.1"/>
    </source>
</evidence>
<protein>
    <submittedName>
        <fullName evidence="1">Uncharacterized protein</fullName>
    </submittedName>
</protein>
<sequence length="207" mass="22821">MTGSHLPAFLRGQDSERVDHSLARPAAALATGQPVTQVLDLRPDPDTTRGAVPLYLARTMSGDGFHLSHLLPLTYDAWMHHALTLDDAHFNQAVQAATGIYADLLSHPWGVLCALPYSSVVWLRLGHSPDDTPDPGRTTLLLRAVQRESAWLRTLDGRFAGPLVEQPGPPWAVHTTITFLAARHGWPRPTSWRSWDDTVAGLLEHLR</sequence>
<proteinExistence type="predicted"/>
<keyword evidence="2" id="KW-1185">Reference proteome</keyword>
<dbReference type="Proteomes" id="UP000600547">
    <property type="component" value="Unassembled WGS sequence"/>
</dbReference>
<name>A0A8H9GSV7_9DEIO</name>
<reference evidence="2" key="1">
    <citation type="journal article" date="2019" name="Int. J. Syst. Evol. Microbiol.">
        <title>The Global Catalogue of Microorganisms (GCM) 10K type strain sequencing project: providing services to taxonomists for standard genome sequencing and annotation.</title>
        <authorList>
            <consortium name="The Broad Institute Genomics Platform"/>
            <consortium name="The Broad Institute Genome Sequencing Center for Infectious Disease"/>
            <person name="Wu L."/>
            <person name="Ma J."/>
        </authorList>
    </citation>
    <scope>NUCLEOTIDE SEQUENCE [LARGE SCALE GENOMIC DNA]</scope>
    <source>
        <strain evidence="2">JCM 31047</strain>
    </source>
</reference>
<evidence type="ECO:0000313" key="2">
    <source>
        <dbReference type="Proteomes" id="UP000600547"/>
    </source>
</evidence>